<keyword evidence="13" id="KW-1185">Reference proteome</keyword>
<dbReference type="Gene3D" id="2.60.40.1120">
    <property type="entry name" value="Carboxypeptidase-like, regulatory domain"/>
    <property type="match status" value="1"/>
</dbReference>
<evidence type="ECO:0000256" key="4">
    <source>
        <dbReference type="ARBA" id="ARBA00022692"/>
    </source>
</evidence>
<gene>
    <name evidence="12" type="ORF">F7D20_11240</name>
</gene>
<keyword evidence="12" id="KW-0675">Receptor</keyword>
<evidence type="ECO:0000313" key="12">
    <source>
        <dbReference type="EMBL" id="MQP12514.1"/>
    </source>
</evidence>
<dbReference type="Gene3D" id="2.170.130.10">
    <property type="entry name" value="TonB-dependent receptor, plug domain"/>
    <property type="match status" value="1"/>
</dbReference>
<dbReference type="InterPro" id="IPR039426">
    <property type="entry name" value="TonB-dep_rcpt-like"/>
</dbReference>
<dbReference type="InterPro" id="IPR000531">
    <property type="entry name" value="Beta-barrel_TonB"/>
</dbReference>
<comment type="subcellular location">
    <subcellularLocation>
        <location evidence="1 8">Cell outer membrane</location>
        <topology evidence="1 8">Multi-pass membrane protein</topology>
    </subcellularLocation>
</comment>
<dbReference type="InterPro" id="IPR008969">
    <property type="entry name" value="CarboxyPept-like_regulatory"/>
</dbReference>
<evidence type="ECO:0000256" key="1">
    <source>
        <dbReference type="ARBA" id="ARBA00004571"/>
    </source>
</evidence>
<sequence>MALAQTQVSGTVTSSEDGSPVIGASIKVVGTNTGTVTNIDGNFSLNVSANAKLEVSYIGMVTKTVKAAKNMKIVLDPDNQSLDEVMVVAYGTAKKSAFTGSAAVVGSEELSKKVTTNVADALVGSVSGLQMRGSSGQPGAGQGSINIRGIASMYAATDPLVIVDGAPYSASLSNIPTDDIESVTVLKDAASAALYGARGAAGVIIVTTKKGANNSEGKINVDMKWGSNSRAVPEYDVITDPGQYYEAVYSEYYNKYYYADGLSANAANVKANSAMLNKLAYNVYSYPDTEQLIGLDGKLNPNATLGRTITGAGGKSYYVTPDDWTDAVFQNSLRQEYNVNASGGSDRSSYYASLGYLNDEGIIKNSSFERITARLKADYQIKKWLKLGANIGFVHSTQTANANLGTSLSFTSSMAPIYPLYLRQIDENGNVYIPTDERGLPLYDLGSSTLGINRPFNNNYNPIASNNYDKSENKGNQLNGTFTADIQITDFLKANLTSTIIWGHTNATGYANPFFGSKAGVNGSLSKSSTESWRQNHVQTLTYFDNFGKHGVTVMLGHEYYKINSTYLDALAEGGFSPSILQISAFANKKDASGYESAYNVEGFFGNAQYNYDNKYFGSFSYRRDASSRFAKENRWGSFWSVGAAWLINKEAWFNAPWVDELKLKASIGQQGNDNIGNWAYTDLYTLQQVLDTEMSASFAQLGNKNITWETTTNFNIGTEFSFFKGRLSGSFDFYTKKTTDLLFWLRVPESQGTRGYYSNVGDIRNTGVELTLTGHIFRTKDFDWSVTANLAHNKTKILKLDSTSKNQYGGFSQTSDMKYTMYWYKEGGPLYNGFLPKYAGVNEKGEALYWVDEDVSDSEITGRPGQKLSYTTTDASKASNYETGSLLPKVSGGLSTTVSYKGFDATFSFDYQIGGKVYDMKYAGLMNPLTAKSTGGTAIHKDYIKSWSPNNTSSDIPRWQYGDDNSQVSDRFLTNASYFNFQSFTVGYTFPKNLIPYFSKIRIYCSGENLGFISARKGLDPRYSYDGVTGTSYSPTRNISGGIQLTF</sequence>
<evidence type="ECO:0000256" key="2">
    <source>
        <dbReference type="ARBA" id="ARBA00022448"/>
    </source>
</evidence>
<keyword evidence="6 8" id="KW-0472">Membrane</keyword>
<dbReference type="InterPro" id="IPR023997">
    <property type="entry name" value="TonB-dep_OMP_SusC/RagA_CS"/>
</dbReference>
<organism evidence="12 13">
    <name type="scientific">Segatella copri</name>
    <dbReference type="NCBI Taxonomy" id="165179"/>
    <lineage>
        <taxon>Bacteria</taxon>
        <taxon>Pseudomonadati</taxon>
        <taxon>Bacteroidota</taxon>
        <taxon>Bacteroidia</taxon>
        <taxon>Bacteroidales</taxon>
        <taxon>Prevotellaceae</taxon>
        <taxon>Segatella</taxon>
    </lineage>
</organism>
<dbReference type="AlphaFoldDB" id="A0A6A7WDF1"/>
<evidence type="ECO:0000313" key="13">
    <source>
        <dbReference type="Proteomes" id="UP000384372"/>
    </source>
</evidence>
<evidence type="ECO:0000256" key="5">
    <source>
        <dbReference type="ARBA" id="ARBA00023077"/>
    </source>
</evidence>
<dbReference type="Pfam" id="PF13715">
    <property type="entry name" value="CarbopepD_reg_2"/>
    <property type="match status" value="1"/>
</dbReference>
<evidence type="ECO:0000256" key="8">
    <source>
        <dbReference type="PROSITE-ProRule" id="PRU01360"/>
    </source>
</evidence>
<dbReference type="NCBIfam" id="TIGR04056">
    <property type="entry name" value="OMP_RagA_SusC"/>
    <property type="match status" value="1"/>
</dbReference>
<reference evidence="12 13" key="1">
    <citation type="submission" date="2019-09" db="EMBL/GenBank/DDBJ databases">
        <title>Distinct polysaccharide growth profiles of human intestinal Prevotella copri isolates.</title>
        <authorList>
            <person name="Fehlner-Peach H."/>
            <person name="Magnabosco C."/>
            <person name="Raghavan V."/>
            <person name="Scher J.U."/>
            <person name="Tett A."/>
            <person name="Cox L.M."/>
            <person name="Gottsegen C."/>
            <person name="Watters A."/>
            <person name="Wiltshire- Gordon J.D."/>
            <person name="Segata N."/>
            <person name="Bonneau R."/>
            <person name="Littman D.R."/>
        </authorList>
    </citation>
    <scope>NUCLEOTIDE SEQUENCE [LARGE SCALE GENOMIC DNA]</scope>
    <source>
        <strain evidence="13">iAQ1173</strain>
    </source>
</reference>
<dbReference type="Proteomes" id="UP000384372">
    <property type="component" value="Unassembled WGS sequence"/>
</dbReference>
<evidence type="ECO:0000256" key="9">
    <source>
        <dbReference type="RuleBase" id="RU003357"/>
    </source>
</evidence>
<dbReference type="OrthoDB" id="9768177at2"/>
<dbReference type="SUPFAM" id="SSF56935">
    <property type="entry name" value="Porins"/>
    <property type="match status" value="1"/>
</dbReference>
<evidence type="ECO:0000256" key="6">
    <source>
        <dbReference type="ARBA" id="ARBA00023136"/>
    </source>
</evidence>
<feature type="domain" description="TonB-dependent receptor plug" evidence="11">
    <location>
        <begin position="96"/>
        <end position="203"/>
    </location>
</feature>
<keyword evidence="2 8" id="KW-0813">Transport</keyword>
<dbReference type="Pfam" id="PF00593">
    <property type="entry name" value="TonB_dep_Rec_b-barrel"/>
    <property type="match status" value="1"/>
</dbReference>
<dbReference type="InterPro" id="IPR023996">
    <property type="entry name" value="TonB-dep_OMP_SusC/RagA"/>
</dbReference>
<dbReference type="EMBL" id="VZAD01000085">
    <property type="protein sequence ID" value="MQP12514.1"/>
    <property type="molecule type" value="Genomic_DNA"/>
</dbReference>
<comment type="similarity">
    <text evidence="8 9">Belongs to the TonB-dependent receptor family.</text>
</comment>
<dbReference type="InterPro" id="IPR036942">
    <property type="entry name" value="Beta-barrel_TonB_sf"/>
</dbReference>
<name>A0A6A7WDF1_9BACT</name>
<proteinExistence type="inferred from homology"/>
<evidence type="ECO:0000256" key="3">
    <source>
        <dbReference type="ARBA" id="ARBA00022452"/>
    </source>
</evidence>
<dbReference type="SUPFAM" id="SSF49464">
    <property type="entry name" value="Carboxypeptidase regulatory domain-like"/>
    <property type="match status" value="1"/>
</dbReference>
<dbReference type="PROSITE" id="PS52016">
    <property type="entry name" value="TONB_DEPENDENT_REC_3"/>
    <property type="match status" value="1"/>
</dbReference>
<dbReference type="FunFam" id="2.60.40.1120:FF:000003">
    <property type="entry name" value="Outer membrane protein Omp121"/>
    <property type="match status" value="1"/>
</dbReference>
<keyword evidence="3 8" id="KW-1134">Transmembrane beta strand</keyword>
<dbReference type="Pfam" id="PF07715">
    <property type="entry name" value="Plug"/>
    <property type="match status" value="1"/>
</dbReference>
<accession>A0A6A7WDF1</accession>
<keyword evidence="4 8" id="KW-0812">Transmembrane</keyword>
<evidence type="ECO:0000256" key="7">
    <source>
        <dbReference type="ARBA" id="ARBA00023237"/>
    </source>
</evidence>
<feature type="domain" description="TonB-dependent receptor-like beta-barrel" evidence="10">
    <location>
        <begin position="446"/>
        <end position="882"/>
    </location>
</feature>
<dbReference type="InterPro" id="IPR012910">
    <property type="entry name" value="Plug_dom"/>
</dbReference>
<protein>
    <submittedName>
        <fullName evidence="12">TonB-dependent receptor</fullName>
    </submittedName>
</protein>
<dbReference type="NCBIfam" id="TIGR04057">
    <property type="entry name" value="SusC_RagA_signa"/>
    <property type="match status" value="1"/>
</dbReference>
<comment type="caution">
    <text evidence="12">The sequence shown here is derived from an EMBL/GenBank/DDBJ whole genome shotgun (WGS) entry which is preliminary data.</text>
</comment>
<keyword evidence="7 8" id="KW-0998">Cell outer membrane</keyword>
<dbReference type="InterPro" id="IPR037066">
    <property type="entry name" value="Plug_dom_sf"/>
</dbReference>
<evidence type="ECO:0000259" key="10">
    <source>
        <dbReference type="Pfam" id="PF00593"/>
    </source>
</evidence>
<dbReference type="GO" id="GO:0009279">
    <property type="term" value="C:cell outer membrane"/>
    <property type="evidence" value="ECO:0007669"/>
    <property type="project" value="UniProtKB-SubCell"/>
</dbReference>
<evidence type="ECO:0000259" key="11">
    <source>
        <dbReference type="Pfam" id="PF07715"/>
    </source>
</evidence>
<dbReference type="Gene3D" id="2.40.170.20">
    <property type="entry name" value="TonB-dependent receptor, beta-barrel domain"/>
    <property type="match status" value="1"/>
</dbReference>
<keyword evidence="5 9" id="KW-0798">TonB box</keyword>